<feature type="compositionally biased region" description="Basic and acidic residues" evidence="1">
    <location>
        <begin position="50"/>
        <end position="59"/>
    </location>
</feature>
<evidence type="ECO:0000313" key="3">
    <source>
        <dbReference type="Proteomes" id="UP001071777"/>
    </source>
</evidence>
<feature type="compositionally biased region" description="Low complexity" evidence="1">
    <location>
        <begin position="285"/>
        <end position="315"/>
    </location>
</feature>
<proteinExistence type="predicted"/>
<organism evidence="2 3">
    <name type="scientific">Cryptosporidium canis</name>
    <dbReference type="NCBI Taxonomy" id="195482"/>
    <lineage>
        <taxon>Eukaryota</taxon>
        <taxon>Sar</taxon>
        <taxon>Alveolata</taxon>
        <taxon>Apicomplexa</taxon>
        <taxon>Conoidasida</taxon>
        <taxon>Coccidia</taxon>
        <taxon>Eucoccidiorida</taxon>
        <taxon>Eimeriorina</taxon>
        <taxon>Cryptosporidiidae</taxon>
        <taxon>Cryptosporidium</taxon>
    </lineage>
</organism>
<comment type="caution">
    <text evidence="2">The sequence shown here is derived from an EMBL/GenBank/DDBJ whole genome shotgun (WGS) entry which is preliminary data.</text>
</comment>
<reference evidence="2" key="1">
    <citation type="submission" date="2022-10" db="EMBL/GenBank/DDBJ databases">
        <title>Adaptive evolution leads to modifications in subtelomeric GC content in a zoonotic Cryptosporidium species.</title>
        <authorList>
            <person name="Li J."/>
            <person name="Feng Y."/>
            <person name="Xiao L."/>
        </authorList>
    </citation>
    <scope>NUCLEOTIDE SEQUENCE</scope>
    <source>
        <strain evidence="2">25894</strain>
    </source>
</reference>
<feature type="region of interest" description="Disordered" evidence="1">
    <location>
        <begin position="244"/>
        <end position="325"/>
    </location>
</feature>
<feature type="region of interest" description="Disordered" evidence="1">
    <location>
        <begin position="42"/>
        <end position="63"/>
    </location>
</feature>
<evidence type="ECO:0000313" key="2">
    <source>
        <dbReference type="EMBL" id="KAJ1606283.1"/>
    </source>
</evidence>
<protein>
    <recommendedName>
        <fullName evidence="4">MAGE domain-containing protein</fullName>
    </recommendedName>
</protein>
<evidence type="ECO:0000256" key="1">
    <source>
        <dbReference type="SAM" id="MobiDB-lite"/>
    </source>
</evidence>
<dbReference type="Proteomes" id="UP001071777">
    <property type="component" value="Unassembled WGS sequence"/>
</dbReference>
<name>A0ABQ8P314_9CRYT</name>
<dbReference type="EMBL" id="JAPCXB010000148">
    <property type="protein sequence ID" value="KAJ1606283.1"/>
    <property type="molecule type" value="Genomic_DNA"/>
</dbReference>
<keyword evidence="3" id="KW-1185">Reference proteome</keyword>
<sequence length="325" mass="36630">MSERRPPRDFETLVSRYIRLKMSGGEDEEEVLDRLDLCMEARPARSKRKRDSDPDDKGPESLNNIRLTGAIAQYLLSRVPLPTSRADLQKRFIKSEGSKKVNLDSILNQINETFKTCMGLGIFGLDKSATSQSSSNPKYYVVQLNRSKAHLDLVYQFGSINFKSIGELAIDQDQDESQLVSYRLCNSFLTFLSFLFGFFEVTLSDENIAQDEENPFKVLQNSQDIEIPTDYLFELVHEFTGITPNSGKLQHTHPNNPPNSTSSQKKYERNSTHSSPQSPPPPTYPTMTRTFPPKVITPKSPFSSSSSPKSATSHPHSPRTATETK</sequence>
<evidence type="ECO:0008006" key="4">
    <source>
        <dbReference type="Google" id="ProtNLM"/>
    </source>
</evidence>
<gene>
    <name evidence="2" type="ORF">OJ252_3207</name>
</gene>
<accession>A0ABQ8P314</accession>
<feature type="compositionally biased region" description="Polar residues" evidence="1">
    <location>
        <begin position="244"/>
        <end position="264"/>
    </location>
</feature>